<sequence>MLDLDMYFPEIFGLVTFAWSLFYFGVKHVDVKMYFASTLALSLGQQSW</sequence>
<organism evidence="2">
    <name type="scientific">Rhizophora mucronata</name>
    <name type="common">Asiatic mangrove</name>
    <dbReference type="NCBI Taxonomy" id="61149"/>
    <lineage>
        <taxon>Eukaryota</taxon>
        <taxon>Viridiplantae</taxon>
        <taxon>Streptophyta</taxon>
        <taxon>Embryophyta</taxon>
        <taxon>Tracheophyta</taxon>
        <taxon>Spermatophyta</taxon>
        <taxon>Magnoliopsida</taxon>
        <taxon>eudicotyledons</taxon>
        <taxon>Gunneridae</taxon>
        <taxon>Pentapetalae</taxon>
        <taxon>rosids</taxon>
        <taxon>fabids</taxon>
        <taxon>Malpighiales</taxon>
        <taxon>Rhizophoraceae</taxon>
        <taxon>Rhizophora</taxon>
    </lineage>
</organism>
<evidence type="ECO:0000313" key="2">
    <source>
        <dbReference type="EMBL" id="MBX38474.1"/>
    </source>
</evidence>
<dbReference type="AlphaFoldDB" id="A0A2P2N7L4"/>
<proteinExistence type="predicted"/>
<accession>A0A2P2N7L4</accession>
<keyword evidence="1" id="KW-1133">Transmembrane helix</keyword>
<reference evidence="2" key="1">
    <citation type="submission" date="2018-02" db="EMBL/GenBank/DDBJ databases">
        <title>Rhizophora mucronata_Transcriptome.</title>
        <authorList>
            <person name="Meera S.P."/>
            <person name="Sreeshan A."/>
            <person name="Augustine A."/>
        </authorList>
    </citation>
    <scope>NUCLEOTIDE SEQUENCE</scope>
    <source>
        <tissue evidence="2">Leaf</tissue>
    </source>
</reference>
<feature type="transmembrane region" description="Helical" evidence="1">
    <location>
        <begin position="6"/>
        <end position="26"/>
    </location>
</feature>
<name>A0A2P2N7L4_RHIMU</name>
<evidence type="ECO:0000256" key="1">
    <source>
        <dbReference type="SAM" id="Phobius"/>
    </source>
</evidence>
<keyword evidence="1" id="KW-0812">Transmembrane</keyword>
<protein>
    <submittedName>
        <fullName evidence="2">Uncharacterized protein</fullName>
    </submittedName>
</protein>
<dbReference type="EMBL" id="GGEC01057990">
    <property type="protein sequence ID" value="MBX38474.1"/>
    <property type="molecule type" value="Transcribed_RNA"/>
</dbReference>
<keyword evidence="1" id="KW-0472">Membrane</keyword>